<protein>
    <submittedName>
        <fullName evidence="2">Plethodontid modulating factor</fullName>
    </submittedName>
</protein>
<dbReference type="Proteomes" id="UP000887576">
    <property type="component" value="Unplaced"/>
</dbReference>
<accession>A0AC34R753</accession>
<name>A0AC34R753_9BILA</name>
<reference evidence="2" key="1">
    <citation type="submission" date="2022-11" db="UniProtKB">
        <authorList>
            <consortium name="WormBaseParasite"/>
        </authorList>
    </citation>
    <scope>IDENTIFICATION</scope>
</reference>
<evidence type="ECO:0000313" key="2">
    <source>
        <dbReference type="WBParaSite" id="JU765_v2.g3955.t1"/>
    </source>
</evidence>
<proteinExistence type="predicted"/>
<sequence>MNQLSVLIFFSLFFVSFAQNLVLKACCNGETSCKEFKQPEEMFGIACCGSNPMNQFDEICCDGVTRNRRQGATYIDRCCGNQTLSYDQTCCQGIVSVYFPIGSTIH</sequence>
<organism evidence="1 2">
    <name type="scientific">Panagrolaimus sp. JU765</name>
    <dbReference type="NCBI Taxonomy" id="591449"/>
    <lineage>
        <taxon>Eukaryota</taxon>
        <taxon>Metazoa</taxon>
        <taxon>Ecdysozoa</taxon>
        <taxon>Nematoda</taxon>
        <taxon>Chromadorea</taxon>
        <taxon>Rhabditida</taxon>
        <taxon>Tylenchina</taxon>
        <taxon>Panagrolaimomorpha</taxon>
        <taxon>Panagrolaimoidea</taxon>
        <taxon>Panagrolaimidae</taxon>
        <taxon>Panagrolaimus</taxon>
    </lineage>
</organism>
<dbReference type="WBParaSite" id="JU765_v2.g3955.t1">
    <property type="protein sequence ID" value="JU765_v2.g3955.t1"/>
    <property type="gene ID" value="JU765_v2.g3955"/>
</dbReference>
<evidence type="ECO:0000313" key="1">
    <source>
        <dbReference type="Proteomes" id="UP000887576"/>
    </source>
</evidence>